<dbReference type="Gene3D" id="3.10.28.10">
    <property type="entry name" value="Homing endonucleases"/>
    <property type="match status" value="1"/>
</dbReference>
<dbReference type="RefSeq" id="WP_346107842.1">
    <property type="nucleotide sequence ID" value="NZ_BAAAOD010000079.1"/>
</dbReference>
<dbReference type="InterPro" id="IPR039518">
    <property type="entry name" value="WhiA_LAGLIDADG_dom"/>
</dbReference>
<dbReference type="InterPro" id="IPR023054">
    <property type="entry name" value="Sporulation_regulator_WhiA_C"/>
</dbReference>
<evidence type="ECO:0000256" key="2">
    <source>
        <dbReference type="ARBA" id="ARBA00023125"/>
    </source>
</evidence>
<keyword evidence="2 6" id="KW-0238">DNA-binding</keyword>
<dbReference type="InterPro" id="IPR027434">
    <property type="entry name" value="Homing_endonucl"/>
</dbReference>
<gene>
    <name evidence="6" type="primary">whiA</name>
    <name evidence="6" type="ORF">WG925_22305</name>
</gene>
<accession>A0ABU9AJC0</accession>
<dbReference type="GO" id="GO:0003677">
    <property type="term" value="F:DNA binding"/>
    <property type="evidence" value="ECO:0007669"/>
    <property type="project" value="UniProtKB-KW"/>
</dbReference>
<dbReference type="InterPro" id="IPR003802">
    <property type="entry name" value="Sporulation_regulator_WhiA"/>
</dbReference>
<proteinExistence type="predicted"/>
<evidence type="ECO:0000259" key="5">
    <source>
        <dbReference type="Pfam" id="PF14527"/>
    </source>
</evidence>
<evidence type="ECO:0000313" key="7">
    <source>
        <dbReference type="Proteomes" id="UP001367513"/>
    </source>
</evidence>
<evidence type="ECO:0000256" key="1">
    <source>
        <dbReference type="ARBA" id="ARBA00022618"/>
    </source>
</evidence>
<sequence>MDILDVRDELFRHRPARADIGRAEAATTLRFACAGTLDRTVGAASVPVLDVPAGCARAVGRLARQITDLFEIPVVRLSAESLRVVARVPELARRTRLCDSTGRWVRGLPPPVVAGDDAVLAGAWRAAFLAAGALGGRGRAGLELLCPSPETAMALTGAARRLGVAALTRPGIHGDRVVVRDPVDVRAVLGRMGAPRAAQAWTPDLRRGTGEVPVSGALHDANRERASQAAAMTTLRVQALLADPPAGVPERLLATGLLRARNPELSLQELGRLADPPMTKDAIAGRLRRLLEHAERLTR</sequence>
<dbReference type="Pfam" id="PF02650">
    <property type="entry name" value="HTH_WhiA"/>
    <property type="match status" value="1"/>
</dbReference>
<dbReference type="EMBL" id="JBBPIX010000014">
    <property type="protein sequence ID" value="MEK6466486.1"/>
    <property type="molecule type" value="Genomic_DNA"/>
</dbReference>
<evidence type="ECO:0000313" key="6">
    <source>
        <dbReference type="EMBL" id="MEK6466486.1"/>
    </source>
</evidence>
<reference evidence="6 7" key="1">
    <citation type="submission" date="2024-03" db="EMBL/GenBank/DDBJ databases">
        <title>Draft genome sequence of Pseudonocardia carboxydivorans JCM 14827.</title>
        <authorList>
            <person name="Duangmal K."/>
        </authorList>
    </citation>
    <scope>NUCLEOTIDE SEQUENCE [LARGE SCALE GENOMIC DNA]</scope>
    <source>
        <strain evidence="6 7">JCM 14827</strain>
    </source>
</reference>
<dbReference type="NCBIfam" id="TIGR00647">
    <property type="entry name" value="DNA_bind_WhiA"/>
    <property type="match status" value="1"/>
</dbReference>
<keyword evidence="1" id="KW-0132">Cell division</keyword>
<dbReference type="Proteomes" id="UP001367513">
    <property type="component" value="Unassembled WGS sequence"/>
</dbReference>
<dbReference type="PANTHER" id="PTHR37307:SF1">
    <property type="entry name" value="CELL DIVISION PROTEIN WHIA-RELATED"/>
    <property type="match status" value="1"/>
</dbReference>
<organism evidence="6 7">
    <name type="scientific">Pseudonocardia alni subsp. carboxydivorans</name>
    <dbReference type="NCBI Taxonomy" id="415010"/>
    <lineage>
        <taxon>Bacteria</taxon>
        <taxon>Bacillati</taxon>
        <taxon>Actinomycetota</taxon>
        <taxon>Actinomycetes</taxon>
        <taxon>Pseudonocardiales</taxon>
        <taxon>Pseudonocardiaceae</taxon>
        <taxon>Pseudonocardia</taxon>
    </lineage>
</organism>
<dbReference type="Pfam" id="PF14527">
    <property type="entry name" value="LAGLIDADG_WhiA"/>
    <property type="match status" value="1"/>
</dbReference>
<keyword evidence="3" id="KW-0131">Cell cycle</keyword>
<protein>
    <submittedName>
        <fullName evidence="6">DNA-binding protein WhiA</fullName>
    </submittedName>
</protein>
<feature type="domain" description="WhiA LAGLIDADG-like" evidence="5">
    <location>
        <begin position="122"/>
        <end position="202"/>
    </location>
</feature>
<feature type="domain" description="Sporulation regulator WhiA C-terminal" evidence="4">
    <location>
        <begin position="220"/>
        <end position="292"/>
    </location>
</feature>
<name>A0ABU9AJC0_PSEA5</name>
<comment type="caution">
    <text evidence="6">The sequence shown here is derived from an EMBL/GenBank/DDBJ whole genome shotgun (WGS) entry which is preliminary data.</text>
</comment>
<keyword evidence="7" id="KW-1185">Reference proteome</keyword>
<dbReference type="PANTHER" id="PTHR37307">
    <property type="entry name" value="CELL DIVISION PROTEIN WHIA-RELATED"/>
    <property type="match status" value="1"/>
</dbReference>
<evidence type="ECO:0000259" key="4">
    <source>
        <dbReference type="Pfam" id="PF02650"/>
    </source>
</evidence>
<evidence type="ECO:0000256" key="3">
    <source>
        <dbReference type="ARBA" id="ARBA00023306"/>
    </source>
</evidence>